<protein>
    <submittedName>
        <fullName evidence="1">Uncharacterized protein</fullName>
    </submittedName>
</protein>
<dbReference type="AlphaFoldDB" id="A0A1J5PDC4"/>
<dbReference type="EMBL" id="MLJW01004787">
    <property type="protein sequence ID" value="OIQ69334.1"/>
    <property type="molecule type" value="Genomic_DNA"/>
</dbReference>
<sequence length="85" mass="9311">MNGDDNFVLHESEGVSDRLVKDLRYRLDLEIVIAGAKRPHFPALAFLGAVRDTIGPGTSHPSLFLDPFKIARLSPAARDRPMGAL</sequence>
<comment type="caution">
    <text evidence="1">The sequence shown here is derived from an EMBL/GenBank/DDBJ whole genome shotgun (WGS) entry which is preliminary data.</text>
</comment>
<gene>
    <name evidence="1" type="ORF">GALL_490690</name>
</gene>
<proteinExistence type="predicted"/>
<organism evidence="1">
    <name type="scientific">mine drainage metagenome</name>
    <dbReference type="NCBI Taxonomy" id="410659"/>
    <lineage>
        <taxon>unclassified sequences</taxon>
        <taxon>metagenomes</taxon>
        <taxon>ecological metagenomes</taxon>
    </lineage>
</organism>
<name>A0A1J5PDC4_9ZZZZ</name>
<evidence type="ECO:0000313" key="1">
    <source>
        <dbReference type="EMBL" id="OIQ69334.1"/>
    </source>
</evidence>
<reference evidence="1" key="1">
    <citation type="submission" date="2016-10" db="EMBL/GenBank/DDBJ databases">
        <title>Sequence of Gallionella enrichment culture.</title>
        <authorList>
            <person name="Poehlein A."/>
            <person name="Muehling M."/>
            <person name="Daniel R."/>
        </authorList>
    </citation>
    <scope>NUCLEOTIDE SEQUENCE</scope>
</reference>
<accession>A0A1J5PDC4</accession>